<dbReference type="AlphaFoldDB" id="A0A6J4J8D7"/>
<dbReference type="Gene3D" id="3.90.79.10">
    <property type="entry name" value="Nucleoside Triphosphate Pyrophosphohydrolase"/>
    <property type="match status" value="1"/>
</dbReference>
<accession>A0A6J4J8D7</accession>
<protein>
    <submittedName>
        <fullName evidence="4">Possible mutator protein MutT3 (7,8-dihydro-8-oxoguanine-triphosphatase)</fullName>
    </submittedName>
</protein>
<keyword evidence="2" id="KW-0378">Hydrolase</keyword>
<dbReference type="InterPro" id="IPR000086">
    <property type="entry name" value="NUDIX_hydrolase_dom"/>
</dbReference>
<dbReference type="InterPro" id="IPR015797">
    <property type="entry name" value="NUDIX_hydrolase-like_dom_sf"/>
</dbReference>
<reference evidence="4" key="1">
    <citation type="submission" date="2020-02" db="EMBL/GenBank/DDBJ databases">
        <authorList>
            <person name="Meier V. D."/>
        </authorList>
    </citation>
    <scope>NUCLEOTIDE SEQUENCE</scope>
    <source>
        <strain evidence="4">AVDCRST_MAG41</strain>
    </source>
</reference>
<evidence type="ECO:0000256" key="1">
    <source>
        <dbReference type="ARBA" id="ARBA00001946"/>
    </source>
</evidence>
<dbReference type="Pfam" id="PF00293">
    <property type="entry name" value="NUDIX"/>
    <property type="match status" value="1"/>
</dbReference>
<organism evidence="4">
    <name type="scientific">uncultured Mycobacteriales bacterium</name>
    <dbReference type="NCBI Taxonomy" id="581187"/>
    <lineage>
        <taxon>Bacteria</taxon>
        <taxon>Bacillati</taxon>
        <taxon>Actinomycetota</taxon>
        <taxon>Actinomycetes</taxon>
        <taxon>Mycobacteriales</taxon>
        <taxon>environmental samples</taxon>
    </lineage>
</organism>
<gene>
    <name evidence="4" type="ORF">AVDCRST_MAG41-3057</name>
</gene>
<proteinExistence type="predicted"/>
<dbReference type="EMBL" id="CADCTP010000279">
    <property type="protein sequence ID" value="CAA9273551.1"/>
    <property type="molecule type" value="Genomic_DNA"/>
</dbReference>
<evidence type="ECO:0000259" key="3">
    <source>
        <dbReference type="PROSITE" id="PS51462"/>
    </source>
</evidence>
<feature type="domain" description="Nudix hydrolase" evidence="3">
    <location>
        <begin position="19"/>
        <end position="148"/>
    </location>
</feature>
<dbReference type="PANTHER" id="PTHR43046">
    <property type="entry name" value="GDP-MANNOSE MANNOSYL HYDROLASE"/>
    <property type="match status" value="1"/>
</dbReference>
<dbReference type="PROSITE" id="PS51462">
    <property type="entry name" value="NUDIX"/>
    <property type="match status" value="1"/>
</dbReference>
<evidence type="ECO:0000256" key="2">
    <source>
        <dbReference type="ARBA" id="ARBA00022801"/>
    </source>
</evidence>
<name>A0A6J4J8D7_9ACTN</name>
<comment type="cofactor">
    <cofactor evidence="1">
        <name>Mg(2+)</name>
        <dbReference type="ChEBI" id="CHEBI:18420"/>
    </cofactor>
</comment>
<sequence>MRGDGDGWVRCAAGHRHWGRNGAAGLLLRDRSGGADRVVLQHRAFWSHQGGTWGVPGGARDSGESAVQAALRETGEEAAIPPAAVRPYGLVSDDHGGWAYTTVVGVPRVPVDPEPIGGESEDVRWVPVAEVPARELHPGFAAAWPALSAAPEPFTLVVDAANVVGARGRGDGWWRDRAGATAGLLDALAPLAAGLAPADLPPGVTAGPLDLLLPRVVVVVEGAARAVTEQAARWPVELVAAPGPGDDAVVGAAAAAGGQVVVVTADRGLRDRLSSAYVGPSWLLGRLAGEA</sequence>
<dbReference type="PANTHER" id="PTHR43046:SF2">
    <property type="entry name" value="8-OXO-DGTP DIPHOSPHATASE-RELATED"/>
    <property type="match status" value="1"/>
</dbReference>
<evidence type="ECO:0000313" key="4">
    <source>
        <dbReference type="EMBL" id="CAA9273551.1"/>
    </source>
</evidence>
<dbReference type="SUPFAM" id="SSF55811">
    <property type="entry name" value="Nudix"/>
    <property type="match status" value="1"/>
</dbReference>
<dbReference type="GO" id="GO:0016787">
    <property type="term" value="F:hydrolase activity"/>
    <property type="evidence" value="ECO:0007669"/>
    <property type="project" value="UniProtKB-KW"/>
</dbReference>